<dbReference type="RefSeq" id="WP_121839275.1">
    <property type="nucleotide sequence ID" value="NZ_ML014783.1"/>
</dbReference>
<dbReference type="Proteomes" id="UP000281474">
    <property type="component" value="Unassembled WGS sequence"/>
</dbReference>
<evidence type="ECO:0000313" key="3">
    <source>
        <dbReference type="Proteomes" id="UP000281474"/>
    </source>
</evidence>
<evidence type="ECO:0000256" key="1">
    <source>
        <dbReference type="SAM" id="MobiDB-lite"/>
    </source>
</evidence>
<evidence type="ECO:0000313" key="2">
    <source>
        <dbReference type="EMBL" id="RLV59444.1"/>
    </source>
</evidence>
<dbReference type="AlphaFoldDB" id="A0A3L8PVU4"/>
<keyword evidence="3" id="KW-1185">Reference proteome</keyword>
<organism evidence="2 3">
    <name type="scientific">Parashewanella curva</name>
    <dbReference type="NCBI Taxonomy" id="2338552"/>
    <lineage>
        <taxon>Bacteria</taxon>
        <taxon>Pseudomonadati</taxon>
        <taxon>Pseudomonadota</taxon>
        <taxon>Gammaproteobacteria</taxon>
        <taxon>Alteromonadales</taxon>
        <taxon>Shewanellaceae</taxon>
        <taxon>Parashewanella</taxon>
    </lineage>
</organism>
<dbReference type="EMBL" id="QZEI01000034">
    <property type="protein sequence ID" value="RLV59444.1"/>
    <property type="molecule type" value="Genomic_DNA"/>
</dbReference>
<accession>A0A3L8PVU4</accession>
<gene>
    <name evidence="2" type="ORF">D5018_12135</name>
</gene>
<feature type="region of interest" description="Disordered" evidence="1">
    <location>
        <begin position="1"/>
        <end position="70"/>
    </location>
</feature>
<sequence length="217" mass="24455">MAAPSSANSSPRTSPQPSPEQSPQTERRSSPIPDLEGSPRAGRRADGQVQAADAQTIAQYGTNRSKKGEQSIKGYKVHDLGSFDAPFGKWVKVKFWKFFTRREFQVDRNELQNNLQQISRLNTHRGMNQNVTARVWAQTYNSQGQATGKQAFVMNFKFQPDGSVRKVASVKNFFTSFDISGLRKAMLRLCHKQSAQLNPEKPLIPVFSNPQLQRNEE</sequence>
<proteinExistence type="predicted"/>
<name>A0A3L8PVU4_9GAMM</name>
<reference evidence="2 3" key="1">
    <citation type="submission" date="2018-09" db="EMBL/GenBank/DDBJ databases">
        <title>Phylogeny of the Shewanellaceae, and recommendation for two new genera, Pseudoshewanella and Parashewanella.</title>
        <authorList>
            <person name="Wang G."/>
        </authorList>
    </citation>
    <scope>NUCLEOTIDE SEQUENCE [LARGE SCALE GENOMIC DNA]</scope>
    <source>
        <strain evidence="2 3">C51</strain>
    </source>
</reference>
<comment type="caution">
    <text evidence="2">The sequence shown here is derived from an EMBL/GenBank/DDBJ whole genome shotgun (WGS) entry which is preliminary data.</text>
</comment>
<protein>
    <submittedName>
        <fullName evidence="2">Uncharacterized protein</fullName>
    </submittedName>
</protein>